<dbReference type="InterPro" id="IPR002347">
    <property type="entry name" value="SDR_fam"/>
</dbReference>
<dbReference type="PRINTS" id="PR00080">
    <property type="entry name" value="SDRFAMILY"/>
</dbReference>
<evidence type="ECO:0000256" key="1">
    <source>
        <dbReference type="ARBA" id="ARBA00006484"/>
    </source>
</evidence>
<comment type="similarity">
    <text evidence="1">Belongs to the short-chain dehydrogenases/reductases (SDR) family.</text>
</comment>
<dbReference type="CDD" id="cd05344">
    <property type="entry name" value="BKR_like_SDR_like"/>
    <property type="match status" value="1"/>
</dbReference>
<comment type="caution">
    <text evidence="3">The sequence shown here is derived from an EMBL/GenBank/DDBJ whole genome shotgun (WGS) entry which is preliminary data.</text>
</comment>
<protein>
    <submittedName>
        <fullName evidence="3">SDR family oxidoreductase</fullName>
    </submittedName>
</protein>
<keyword evidence="2" id="KW-0560">Oxidoreductase</keyword>
<dbReference type="PRINTS" id="PR00081">
    <property type="entry name" value="GDHRDH"/>
</dbReference>
<dbReference type="Gene3D" id="3.40.50.720">
    <property type="entry name" value="NAD(P)-binding Rossmann-like Domain"/>
    <property type="match status" value="1"/>
</dbReference>
<organism evidence="3 4">
    <name type="scientific">Savagea serpentis</name>
    <dbReference type="NCBI Taxonomy" id="2785297"/>
    <lineage>
        <taxon>Bacteria</taxon>
        <taxon>Bacillati</taxon>
        <taxon>Bacillota</taxon>
        <taxon>Bacilli</taxon>
        <taxon>Bacillales</taxon>
        <taxon>Caryophanaceae</taxon>
        <taxon>Savagea</taxon>
    </lineage>
</organism>
<evidence type="ECO:0000313" key="3">
    <source>
        <dbReference type="EMBL" id="MBF4502230.1"/>
    </source>
</evidence>
<sequence>MDLQLNNRIVLVTGGSEGLGKGIAKQYAKEGAVVWISSRNEEKLQAAHQDIIEQTGNEQIFYRVCNMRDGEAIQGLMNAIIAKHDRIDVLINNAGGPPSGLFLEMDDDAWQGAFEQNLLSAVRTCRLAIPYMQKQGGGRIVNLTSSSIKQAIDSLVLSNSIRPGVYGLTKTLAREFAKDNILVNTVGAGKIGTARMQSLNESRAEQTGVNLEEVENEMVASIPLGRYGTPEEFAQAVVFFGSFSNTYITGQAMLIDGGSIAAL</sequence>
<evidence type="ECO:0000313" key="4">
    <source>
        <dbReference type="Proteomes" id="UP000622653"/>
    </source>
</evidence>
<dbReference type="FunFam" id="3.40.50.720:FF:000084">
    <property type="entry name" value="Short-chain dehydrogenase reductase"/>
    <property type="match status" value="1"/>
</dbReference>
<evidence type="ECO:0000256" key="2">
    <source>
        <dbReference type="ARBA" id="ARBA00023002"/>
    </source>
</evidence>
<dbReference type="RefSeq" id="WP_194563718.1">
    <property type="nucleotide sequence ID" value="NZ_JADKPV010000010.1"/>
</dbReference>
<dbReference type="GO" id="GO:0016491">
    <property type="term" value="F:oxidoreductase activity"/>
    <property type="evidence" value="ECO:0007669"/>
    <property type="project" value="UniProtKB-KW"/>
</dbReference>
<reference evidence="3" key="1">
    <citation type="submission" date="2020-11" db="EMBL/GenBank/DDBJ databases">
        <title>Multidrug resistant novel bacterium Savagea serpentis sp. nov., isolated from the scats of a vine snake (Ahaetulla nasuta).</title>
        <authorList>
            <person name="Venkata Ramana V."/>
            <person name="Vikas Patil S."/>
            <person name="Yogita Lugani V."/>
        </authorList>
    </citation>
    <scope>NUCLEOTIDE SEQUENCE</scope>
    <source>
        <strain evidence="3">SN6</strain>
    </source>
</reference>
<dbReference type="InterPro" id="IPR036291">
    <property type="entry name" value="NAD(P)-bd_dom_sf"/>
</dbReference>
<proteinExistence type="inferred from homology"/>
<dbReference type="SUPFAM" id="SSF51735">
    <property type="entry name" value="NAD(P)-binding Rossmann-fold domains"/>
    <property type="match status" value="1"/>
</dbReference>
<dbReference type="Pfam" id="PF13561">
    <property type="entry name" value="adh_short_C2"/>
    <property type="match status" value="1"/>
</dbReference>
<accession>A0A8J7GDI1</accession>
<dbReference type="GO" id="GO:0008206">
    <property type="term" value="P:bile acid metabolic process"/>
    <property type="evidence" value="ECO:0007669"/>
    <property type="project" value="UniProtKB-ARBA"/>
</dbReference>
<gene>
    <name evidence="3" type="ORF">IRY55_12750</name>
</gene>
<dbReference type="PANTHER" id="PTHR42879:SF6">
    <property type="entry name" value="NADPH-DEPENDENT REDUCTASE BACG"/>
    <property type="match status" value="1"/>
</dbReference>
<dbReference type="AlphaFoldDB" id="A0A8J7GDI1"/>
<dbReference type="PANTHER" id="PTHR42879">
    <property type="entry name" value="3-OXOACYL-(ACYL-CARRIER-PROTEIN) REDUCTASE"/>
    <property type="match status" value="1"/>
</dbReference>
<name>A0A8J7GDI1_9BACL</name>
<keyword evidence="4" id="KW-1185">Reference proteome</keyword>
<dbReference type="InterPro" id="IPR050259">
    <property type="entry name" value="SDR"/>
</dbReference>
<dbReference type="Proteomes" id="UP000622653">
    <property type="component" value="Unassembled WGS sequence"/>
</dbReference>
<dbReference type="EMBL" id="JADKPV010000010">
    <property type="protein sequence ID" value="MBF4502230.1"/>
    <property type="molecule type" value="Genomic_DNA"/>
</dbReference>